<evidence type="ECO:0000313" key="1">
    <source>
        <dbReference type="EMBL" id="XFO74283.1"/>
    </source>
</evidence>
<dbReference type="EMBL" id="CP155571">
    <property type="protein sequence ID" value="XFO74283.1"/>
    <property type="molecule type" value="Genomic_DNA"/>
</dbReference>
<protein>
    <recommendedName>
        <fullName evidence="3">Ethanolamine utilization protein</fullName>
    </recommendedName>
</protein>
<reference evidence="1" key="1">
    <citation type="submission" date="2024-05" db="EMBL/GenBank/DDBJ databases">
        <title>Isolation and characterization of Sporomusa carbonis sp. nov., a carboxydotrophic hydrogenogen in the genus of Sporomusa isolated from a charcoal burning pile.</title>
        <authorList>
            <person name="Boeer T."/>
            <person name="Rosenbaum F."/>
            <person name="Eysell L."/>
            <person name="Mueller V."/>
            <person name="Daniel R."/>
            <person name="Poehlein A."/>
        </authorList>
    </citation>
    <scope>NUCLEOTIDE SEQUENCE [LARGE SCALE GENOMIC DNA]</scope>
    <source>
        <strain evidence="1">DSM 3132</strain>
    </source>
</reference>
<gene>
    <name evidence="1" type="ORF">SPACI_043920</name>
</gene>
<name>A0ABZ3J835_SPOA4</name>
<keyword evidence="2" id="KW-1185">Reference proteome</keyword>
<evidence type="ECO:0000313" key="2">
    <source>
        <dbReference type="Proteomes" id="UP000216052"/>
    </source>
</evidence>
<organism evidence="1 2">
    <name type="scientific">Sporomusa acidovorans (strain ATCC 49682 / DSM 3132 / Mol)</name>
    <dbReference type="NCBI Taxonomy" id="1123286"/>
    <lineage>
        <taxon>Bacteria</taxon>
        <taxon>Bacillati</taxon>
        <taxon>Bacillota</taxon>
        <taxon>Negativicutes</taxon>
        <taxon>Selenomonadales</taxon>
        <taxon>Sporomusaceae</taxon>
        <taxon>Sporomusa</taxon>
    </lineage>
</organism>
<dbReference type="RefSeq" id="WP_093794730.1">
    <property type="nucleotide sequence ID" value="NZ_CP155571.1"/>
</dbReference>
<accession>A0ABZ3J835</accession>
<evidence type="ECO:0008006" key="3">
    <source>
        <dbReference type="Google" id="ProtNLM"/>
    </source>
</evidence>
<proteinExistence type="predicted"/>
<sequence length="252" mass="28253">MNEDLLKQVIIRILSSPELQPLLNSTNVSQVAKPGCLILLNSQEDICHLAALTARYQQDYELGICAESQLELPYELKQIDCKQAWQHSHWQRLHIPVCSQDQLAQIALGVCTDWLTGFVSQGIIAGIPVEIGRVNWRFTAKTPEPYRQLFANYVRQAAGFGVMIADDYFTDCRPALAASGMNEPRRSVEETYGQQARSELKYDKKLLAAKEAAQLPPNGILQVAKSTIITPVAIDVLKQQKIEVYREGVRCL</sequence>
<dbReference type="Proteomes" id="UP000216052">
    <property type="component" value="Chromosome"/>
</dbReference>